<dbReference type="GO" id="GO:0005524">
    <property type="term" value="F:ATP binding"/>
    <property type="evidence" value="ECO:0007669"/>
    <property type="project" value="UniProtKB-UniRule"/>
</dbReference>
<dbReference type="AlphaFoldDB" id="A0A8J5Y1C3"/>
<dbReference type="SMART" id="SM00242">
    <property type="entry name" value="MYSc"/>
    <property type="match status" value="1"/>
</dbReference>
<dbReference type="Pfam" id="PF00063">
    <property type="entry name" value="Myosin_head"/>
    <property type="match status" value="1"/>
</dbReference>
<evidence type="ECO:0000256" key="8">
    <source>
        <dbReference type="SAM" id="MobiDB-lite"/>
    </source>
</evidence>
<proteinExistence type="inferred from homology"/>
<dbReference type="Gene3D" id="1.20.58.530">
    <property type="match status" value="2"/>
</dbReference>
<comment type="caution">
    <text evidence="10">The sequence shown here is derived from an EMBL/GenBank/DDBJ whole genome shotgun (WGS) entry which is preliminary data.</text>
</comment>
<feature type="domain" description="Myosin motor" evidence="9">
    <location>
        <begin position="64"/>
        <end position="872"/>
    </location>
</feature>
<evidence type="ECO:0000256" key="6">
    <source>
        <dbReference type="PROSITE-ProRule" id="PRU00782"/>
    </source>
</evidence>
<evidence type="ECO:0000256" key="7">
    <source>
        <dbReference type="SAM" id="Coils"/>
    </source>
</evidence>
<dbReference type="GO" id="GO:0051015">
    <property type="term" value="F:actin filament binding"/>
    <property type="evidence" value="ECO:0007669"/>
    <property type="project" value="TreeGrafter"/>
</dbReference>
<dbReference type="GO" id="GO:0005737">
    <property type="term" value="C:cytoplasm"/>
    <property type="evidence" value="ECO:0007669"/>
    <property type="project" value="TreeGrafter"/>
</dbReference>
<dbReference type="OMA" id="KYQTFCT"/>
<feature type="coiled-coil region" evidence="7">
    <location>
        <begin position="1034"/>
        <end position="1096"/>
    </location>
</feature>
<sequence>MAAAKLEAGDQVWCAEKETGGFRRGEVLGASARHARVTFDDSPGEAPVELPHSALLAANPRDHETSEDLGDLSVLNEATMLHAISSRFLSAPHEQIYTRAGLLVVSVNPYRQLPHMFDESTMREYARATRDLAPGDPTGLPPHLFEVAGVAFAALLRDSSAAHAIIVSGESGAGKTEAVKRLLAFLSRAPQLLDAGAAGNAAAARGGASPLASTALGAAAQHGTALELCAQLLEAGPLLEAFGNAKTRRNDNSSRFGKLVQLQFDRAGRVAGGSLSHYLLEQARVVGHAPAERSFHVFYQLCAAAEAGAEGALDGAPDDGDAQMIGALGLRSARAYAMLTPGAQLAAAELRDGDGRPLRDGAECAATLARLERLFPSRGARTALLQLLAAVLELGQLRFMPAADDDGRAAIAPSAECERALGAAALLLRVDAAALRTALLERQVSAAGETCRVRKSVADATDSRDALAKALYCRLFDHIVRCLNAALCAPAELGGGGQIALLDIFGFEVFEVNSLEQFLINYANERLQAHFYTTAIARVCREYLAEGLELGGTEHTLDNSAVLALLDSRPAGIVQLLNEDCLFPSNTAHSFVHKLVAAHGAHSAFSLPKVRSSAPAFTVRHYALPVTYDASLFLSKNKHALFLELTQLMAASDQPLVAALFGEGGAPGGLEQELVRQASQLSSATLGAGVGGVGSPAGARGAQLGRAARRAAAARARGVDAPPTSARRSARAGGGATHFVGVAASFCEALGSLLDLLEGRASSFVRCIKPNHARRPRELDARLVSRQLACAGLVDAVRVSRGGFPSRVPLAAFAERFGLLAPGAASRATPSPRQACAALCATVIAQPGGYRLGTSRVFLASGVLADLERARANRLARAAATLQAVHRARSARASWRATRAAASRAQRAWRAHRAERRARALRAVGGGARTEPSGEPRAAAADAAAPPPPAPPAPPAAPAPAPALTPVRTHAPCADRAAPGSAHVADDVRACALRLRGDLDVLEALALSVAHSAPPLRASAHARARELGEPATDDDELLADNEELRAEVDELVAELVPTKLRLAHAEDEKAVMLGELHRLSAQLATARSEVEQLRQAAASRVGNFGLFAGRPR</sequence>
<dbReference type="CDD" id="cd00124">
    <property type="entry name" value="MYSc"/>
    <property type="match status" value="1"/>
</dbReference>
<feature type="region of interest" description="Disordered" evidence="8">
    <location>
        <begin position="921"/>
        <end position="967"/>
    </location>
</feature>
<dbReference type="PROSITE" id="PS51456">
    <property type="entry name" value="MYOSIN_MOTOR"/>
    <property type="match status" value="1"/>
</dbReference>
<dbReference type="Gene3D" id="1.20.5.4820">
    <property type="match status" value="1"/>
</dbReference>
<dbReference type="Gene3D" id="1.20.120.720">
    <property type="entry name" value="Myosin VI head, motor domain, U50 subdomain"/>
    <property type="match status" value="1"/>
</dbReference>
<dbReference type="GO" id="GO:0007015">
    <property type="term" value="P:actin filament organization"/>
    <property type="evidence" value="ECO:0007669"/>
    <property type="project" value="TreeGrafter"/>
</dbReference>
<dbReference type="EMBL" id="JAGTXO010000002">
    <property type="protein sequence ID" value="KAG8469579.1"/>
    <property type="molecule type" value="Genomic_DNA"/>
</dbReference>
<evidence type="ECO:0000313" key="10">
    <source>
        <dbReference type="EMBL" id="KAG8469579.1"/>
    </source>
</evidence>
<feature type="region of interest" description="Actin-binding" evidence="6">
    <location>
        <begin position="750"/>
        <end position="772"/>
    </location>
</feature>
<dbReference type="PANTHER" id="PTHR13140:SF706">
    <property type="entry name" value="DILUTE CLASS UNCONVENTIONAL MYOSIN, ISOFORM C"/>
    <property type="match status" value="1"/>
</dbReference>
<evidence type="ECO:0000256" key="4">
    <source>
        <dbReference type="ARBA" id="ARBA00023175"/>
    </source>
</evidence>
<keyword evidence="3 6" id="KW-0518">Myosin</keyword>
<keyword evidence="1 6" id="KW-0547">Nucleotide-binding</keyword>
<keyword evidence="5 6" id="KW-0009">Actin-binding</keyword>
<evidence type="ECO:0000256" key="1">
    <source>
        <dbReference type="ARBA" id="ARBA00022741"/>
    </source>
</evidence>
<evidence type="ECO:0000256" key="3">
    <source>
        <dbReference type="ARBA" id="ARBA00023123"/>
    </source>
</evidence>
<dbReference type="PANTHER" id="PTHR13140">
    <property type="entry name" value="MYOSIN"/>
    <property type="match status" value="1"/>
</dbReference>
<dbReference type="InterPro" id="IPR036961">
    <property type="entry name" value="Kinesin_motor_dom_sf"/>
</dbReference>
<accession>A0A8J5Y1C3</accession>
<dbReference type="PRINTS" id="PR00193">
    <property type="entry name" value="MYOSINHEAVY"/>
</dbReference>
<keyword evidence="2 6" id="KW-0067">ATP-binding</keyword>
<protein>
    <recommendedName>
        <fullName evidence="9">Myosin motor domain-containing protein</fullName>
    </recommendedName>
</protein>
<keyword evidence="11" id="KW-1185">Reference proteome</keyword>
<dbReference type="InterPro" id="IPR027417">
    <property type="entry name" value="P-loop_NTPase"/>
</dbReference>
<evidence type="ECO:0000256" key="2">
    <source>
        <dbReference type="ARBA" id="ARBA00022840"/>
    </source>
</evidence>
<feature type="compositionally biased region" description="Pro residues" evidence="8">
    <location>
        <begin position="945"/>
        <end position="963"/>
    </location>
</feature>
<dbReference type="OrthoDB" id="6108017at2759"/>
<keyword evidence="4 6" id="KW-0505">Motor protein</keyword>
<dbReference type="Proteomes" id="UP000751190">
    <property type="component" value="Unassembled WGS sequence"/>
</dbReference>
<keyword evidence="7" id="KW-0175">Coiled coil</keyword>
<dbReference type="InterPro" id="IPR001609">
    <property type="entry name" value="Myosin_head_motor_dom-like"/>
</dbReference>
<comment type="similarity">
    <text evidence="6">Belongs to the TRAFAC class myosin-kinesin ATPase superfamily. Myosin family.</text>
</comment>
<name>A0A8J5Y1C3_DIALT</name>
<organism evidence="10 11">
    <name type="scientific">Diacronema lutheri</name>
    <name type="common">Unicellular marine alga</name>
    <name type="synonym">Monochrysis lutheri</name>
    <dbReference type="NCBI Taxonomy" id="2081491"/>
    <lineage>
        <taxon>Eukaryota</taxon>
        <taxon>Haptista</taxon>
        <taxon>Haptophyta</taxon>
        <taxon>Pavlovophyceae</taxon>
        <taxon>Pavlovales</taxon>
        <taxon>Pavlovaceae</taxon>
        <taxon>Diacronema</taxon>
    </lineage>
</organism>
<evidence type="ECO:0000256" key="5">
    <source>
        <dbReference type="ARBA" id="ARBA00023203"/>
    </source>
</evidence>
<dbReference type="GO" id="GO:0016459">
    <property type="term" value="C:myosin complex"/>
    <property type="evidence" value="ECO:0007669"/>
    <property type="project" value="UniProtKB-KW"/>
</dbReference>
<dbReference type="SUPFAM" id="SSF52540">
    <property type="entry name" value="P-loop containing nucleoside triphosphate hydrolases"/>
    <property type="match status" value="1"/>
</dbReference>
<feature type="binding site" evidence="6">
    <location>
        <begin position="169"/>
        <end position="176"/>
    </location>
    <ligand>
        <name>ATP</name>
        <dbReference type="ChEBI" id="CHEBI:30616"/>
    </ligand>
</feature>
<dbReference type="GO" id="GO:0000146">
    <property type="term" value="F:microfilament motor activity"/>
    <property type="evidence" value="ECO:0007669"/>
    <property type="project" value="TreeGrafter"/>
</dbReference>
<dbReference type="Gene3D" id="3.40.850.10">
    <property type="entry name" value="Kinesin motor domain"/>
    <property type="match status" value="2"/>
</dbReference>
<evidence type="ECO:0000313" key="11">
    <source>
        <dbReference type="Proteomes" id="UP000751190"/>
    </source>
</evidence>
<dbReference type="GO" id="GO:0016020">
    <property type="term" value="C:membrane"/>
    <property type="evidence" value="ECO:0007669"/>
    <property type="project" value="TreeGrafter"/>
</dbReference>
<evidence type="ECO:0000259" key="9">
    <source>
        <dbReference type="PROSITE" id="PS51456"/>
    </source>
</evidence>
<gene>
    <name evidence="10" type="ORF">KFE25_006034</name>
</gene>
<reference evidence="10" key="1">
    <citation type="submission" date="2021-05" db="EMBL/GenBank/DDBJ databases">
        <title>The genome of the haptophyte Pavlova lutheri (Diacronema luteri, Pavlovales) - a model for lipid biosynthesis in eukaryotic algae.</title>
        <authorList>
            <person name="Hulatt C.J."/>
            <person name="Posewitz M.C."/>
        </authorList>
    </citation>
    <scope>NUCLEOTIDE SEQUENCE</scope>
    <source>
        <strain evidence="10">NIVA-4/92</strain>
    </source>
</reference>